<dbReference type="AlphaFoldDB" id="A0A9P6RKV8"/>
<name>A0A9P6RKV8_9FUNG</name>
<dbReference type="EMBL" id="JAAAIN010000068">
    <property type="protein sequence ID" value="KAG0321328.1"/>
    <property type="molecule type" value="Genomic_DNA"/>
</dbReference>
<protein>
    <submittedName>
        <fullName evidence="1">Uncharacterized protein</fullName>
    </submittedName>
</protein>
<accession>A0A9P6RKV8</accession>
<evidence type="ECO:0000313" key="2">
    <source>
        <dbReference type="Proteomes" id="UP000823405"/>
    </source>
</evidence>
<proteinExistence type="predicted"/>
<reference evidence="1" key="1">
    <citation type="journal article" date="2020" name="Fungal Divers.">
        <title>Resolving the Mortierellaceae phylogeny through synthesis of multi-gene phylogenetics and phylogenomics.</title>
        <authorList>
            <person name="Vandepol N."/>
            <person name="Liber J."/>
            <person name="Desiro A."/>
            <person name="Na H."/>
            <person name="Kennedy M."/>
            <person name="Barry K."/>
            <person name="Grigoriev I.V."/>
            <person name="Miller A.N."/>
            <person name="O'Donnell K."/>
            <person name="Stajich J.E."/>
            <person name="Bonito G."/>
        </authorList>
    </citation>
    <scope>NUCLEOTIDE SEQUENCE</scope>
    <source>
        <strain evidence="1">NVP60</strain>
    </source>
</reference>
<dbReference type="Proteomes" id="UP000823405">
    <property type="component" value="Unassembled WGS sequence"/>
</dbReference>
<keyword evidence="2" id="KW-1185">Reference proteome</keyword>
<dbReference type="OrthoDB" id="2416288at2759"/>
<gene>
    <name evidence="1" type="ORF">BGZ97_011643</name>
</gene>
<comment type="caution">
    <text evidence="1">The sequence shown here is derived from an EMBL/GenBank/DDBJ whole genome shotgun (WGS) entry which is preliminary data.</text>
</comment>
<evidence type="ECO:0000313" key="1">
    <source>
        <dbReference type="EMBL" id="KAG0321328.1"/>
    </source>
</evidence>
<sequence>MSFRPQYQATNLKGVDLINARKLINSTVSNLIGRDNVIDKTIFDKFRGNCPAKPGQRSPDEFCGSAKSIACFAAWGHKNSVFDLVHAKVVESVRNSYRRQSAEVKTFMVDGLEKFCPVNCKDWIEPFQYIMLTWEQREHPHQYRAAPNCLPLGQGGI</sequence>
<organism evidence="1 2">
    <name type="scientific">Linnemannia gamsii</name>
    <dbReference type="NCBI Taxonomy" id="64522"/>
    <lineage>
        <taxon>Eukaryota</taxon>
        <taxon>Fungi</taxon>
        <taxon>Fungi incertae sedis</taxon>
        <taxon>Mucoromycota</taxon>
        <taxon>Mortierellomycotina</taxon>
        <taxon>Mortierellomycetes</taxon>
        <taxon>Mortierellales</taxon>
        <taxon>Mortierellaceae</taxon>
        <taxon>Linnemannia</taxon>
    </lineage>
</organism>